<feature type="region of interest" description="Disordered" evidence="1">
    <location>
        <begin position="23"/>
        <end position="88"/>
    </location>
</feature>
<name>A0A5B7ES41_PORTR</name>
<dbReference type="Proteomes" id="UP000324222">
    <property type="component" value="Unassembled WGS sequence"/>
</dbReference>
<comment type="caution">
    <text evidence="2">The sequence shown here is derived from an EMBL/GenBank/DDBJ whole genome shotgun (WGS) entry which is preliminary data.</text>
</comment>
<evidence type="ECO:0000313" key="2">
    <source>
        <dbReference type="EMBL" id="MPC37371.1"/>
    </source>
</evidence>
<protein>
    <submittedName>
        <fullName evidence="2">Uncharacterized protein</fullName>
    </submittedName>
</protein>
<reference evidence="2 3" key="1">
    <citation type="submission" date="2019-05" db="EMBL/GenBank/DDBJ databases">
        <title>Another draft genome of Portunus trituberculatus and its Hox gene families provides insights of decapod evolution.</title>
        <authorList>
            <person name="Jeong J.-H."/>
            <person name="Song I."/>
            <person name="Kim S."/>
            <person name="Choi T."/>
            <person name="Kim D."/>
            <person name="Ryu S."/>
            <person name="Kim W."/>
        </authorList>
    </citation>
    <scope>NUCLEOTIDE SEQUENCE [LARGE SCALE GENOMIC DNA]</scope>
    <source>
        <tissue evidence="2">Muscle</tissue>
    </source>
</reference>
<evidence type="ECO:0000256" key="1">
    <source>
        <dbReference type="SAM" id="MobiDB-lite"/>
    </source>
</evidence>
<keyword evidence="3" id="KW-1185">Reference proteome</keyword>
<dbReference type="EMBL" id="VSRR010003764">
    <property type="protein sequence ID" value="MPC37371.1"/>
    <property type="molecule type" value="Genomic_DNA"/>
</dbReference>
<dbReference type="AlphaFoldDB" id="A0A5B7ES41"/>
<organism evidence="2 3">
    <name type="scientific">Portunus trituberculatus</name>
    <name type="common">Swimming crab</name>
    <name type="synonym">Neptunus trituberculatus</name>
    <dbReference type="NCBI Taxonomy" id="210409"/>
    <lineage>
        <taxon>Eukaryota</taxon>
        <taxon>Metazoa</taxon>
        <taxon>Ecdysozoa</taxon>
        <taxon>Arthropoda</taxon>
        <taxon>Crustacea</taxon>
        <taxon>Multicrustacea</taxon>
        <taxon>Malacostraca</taxon>
        <taxon>Eumalacostraca</taxon>
        <taxon>Eucarida</taxon>
        <taxon>Decapoda</taxon>
        <taxon>Pleocyemata</taxon>
        <taxon>Brachyura</taxon>
        <taxon>Eubrachyura</taxon>
        <taxon>Portunoidea</taxon>
        <taxon>Portunidae</taxon>
        <taxon>Portuninae</taxon>
        <taxon>Portunus</taxon>
    </lineage>
</organism>
<proteinExistence type="predicted"/>
<evidence type="ECO:0000313" key="3">
    <source>
        <dbReference type="Proteomes" id="UP000324222"/>
    </source>
</evidence>
<gene>
    <name evidence="2" type="ORF">E2C01_030845</name>
</gene>
<sequence length="172" mass="18499">MPVSVTGALKDAGCVKMLASFHSDTTEERLRDGGPAGGGSPAPHALPTPCTRPPSAAPHNYATNNTAPVGEGIQERTHSQGALEGSTFSKTERNLIVSLVSPRGKRRARVPPTFPCRRRWQRTGKRRPGQCRGRECKPAPRHQGQGCFTCSVARILKRFAIITIIFTGSGDD</sequence>
<feature type="compositionally biased region" description="Pro residues" evidence="1">
    <location>
        <begin position="44"/>
        <end position="56"/>
    </location>
</feature>
<accession>A0A5B7ES41</accession>